<evidence type="ECO:0000256" key="1">
    <source>
        <dbReference type="ARBA" id="ARBA00006291"/>
    </source>
</evidence>
<dbReference type="GO" id="GO:0000917">
    <property type="term" value="P:division septum assembly"/>
    <property type="evidence" value="ECO:0007669"/>
    <property type="project" value="UniProtKB-KW"/>
</dbReference>
<dbReference type="HAMAP" id="MF_00267">
    <property type="entry name" value="MinC"/>
    <property type="match status" value="1"/>
</dbReference>
<evidence type="ECO:0000256" key="3">
    <source>
        <dbReference type="ARBA" id="ARBA00023210"/>
    </source>
</evidence>
<evidence type="ECO:0000259" key="7">
    <source>
        <dbReference type="Pfam" id="PF03775"/>
    </source>
</evidence>
<dbReference type="Pfam" id="PF22642">
    <property type="entry name" value="MinC_N_1"/>
    <property type="match status" value="1"/>
</dbReference>
<organism evidence="9 10">
    <name type="scientific">Paenibacillus aurantius</name>
    <dbReference type="NCBI Taxonomy" id="2918900"/>
    <lineage>
        <taxon>Bacteria</taxon>
        <taxon>Bacillati</taxon>
        <taxon>Bacillota</taxon>
        <taxon>Bacilli</taxon>
        <taxon>Bacillales</taxon>
        <taxon>Paenibacillaceae</taxon>
        <taxon>Paenibacillus</taxon>
    </lineage>
</organism>
<sequence>MTAPAKKQHVNIKGVKEGLLFVLDDTCRYTDLLAELEEKLTGTHNKILSGPQIYVQVKLGERVLNEAEKEQIRELIGKRGNLLVQSIETEQAVTDEIIPGLEEFKVIRGMVRSGQTVSFEGNLMLLGDVNPGGSILASGDIIIMGSLRGMAHAGMEGKEDAIIGASHLRPTQLRIANVISRPPDEWGVEEAFMEFAYIRDGAMEIDKIHNLHRIRP</sequence>
<keyword evidence="2 6" id="KW-0132">Cell division</keyword>
<keyword evidence="10" id="KW-1185">Reference proteome</keyword>
<keyword evidence="4 6" id="KW-0131">Cell cycle</keyword>
<comment type="subunit">
    <text evidence="5 6">Interacts with MinD and FtsZ.</text>
</comment>
<name>A0AA96RJ88_9BACL</name>
<dbReference type="AlphaFoldDB" id="A0AA96RJ88"/>
<dbReference type="KEGG" id="paun:MJA45_08085"/>
<evidence type="ECO:0000256" key="4">
    <source>
        <dbReference type="ARBA" id="ARBA00023306"/>
    </source>
</evidence>
<dbReference type="InterPro" id="IPR016098">
    <property type="entry name" value="CAP/MinC_C"/>
</dbReference>
<dbReference type="Gene3D" id="3.30.160.540">
    <property type="match status" value="1"/>
</dbReference>
<dbReference type="SUPFAM" id="SSF63848">
    <property type="entry name" value="Cell-division inhibitor MinC, C-terminal domain"/>
    <property type="match status" value="1"/>
</dbReference>
<protein>
    <recommendedName>
        <fullName evidence="6">Probable septum site-determining protein MinC</fullName>
    </recommendedName>
</protein>
<dbReference type="InterPro" id="IPR036145">
    <property type="entry name" value="MinC_C_sf"/>
</dbReference>
<evidence type="ECO:0000256" key="2">
    <source>
        <dbReference type="ARBA" id="ARBA00022618"/>
    </source>
</evidence>
<gene>
    <name evidence="6 9" type="primary">minC</name>
    <name evidence="9" type="ORF">MJA45_08085</name>
</gene>
<evidence type="ECO:0000259" key="8">
    <source>
        <dbReference type="Pfam" id="PF22642"/>
    </source>
</evidence>
<feature type="domain" description="Septum site-determining protein MinC N-terminal" evidence="8">
    <location>
        <begin position="10"/>
        <end position="87"/>
    </location>
</feature>
<dbReference type="Gene3D" id="2.160.20.70">
    <property type="match status" value="1"/>
</dbReference>
<dbReference type="PANTHER" id="PTHR34108">
    <property type="entry name" value="SEPTUM SITE-DETERMINING PROTEIN MINC"/>
    <property type="match status" value="1"/>
</dbReference>
<feature type="domain" description="Septum formation inhibitor MinC C-terminal" evidence="7">
    <location>
        <begin position="106"/>
        <end position="205"/>
    </location>
</feature>
<dbReference type="RefSeq" id="WP_315606754.1">
    <property type="nucleotide sequence ID" value="NZ_CP130318.1"/>
</dbReference>
<dbReference type="EMBL" id="CP130318">
    <property type="protein sequence ID" value="WNQ12974.1"/>
    <property type="molecule type" value="Genomic_DNA"/>
</dbReference>
<dbReference type="GO" id="GO:1901891">
    <property type="term" value="P:regulation of cell septum assembly"/>
    <property type="evidence" value="ECO:0007669"/>
    <property type="project" value="InterPro"/>
</dbReference>
<dbReference type="Proteomes" id="UP001305702">
    <property type="component" value="Chromosome"/>
</dbReference>
<proteinExistence type="inferred from homology"/>
<evidence type="ECO:0000313" key="10">
    <source>
        <dbReference type="Proteomes" id="UP001305702"/>
    </source>
</evidence>
<dbReference type="InterPro" id="IPR055219">
    <property type="entry name" value="MinC_N_1"/>
</dbReference>
<dbReference type="Pfam" id="PF03775">
    <property type="entry name" value="MinC_C"/>
    <property type="match status" value="1"/>
</dbReference>
<reference evidence="9 10" key="1">
    <citation type="submission" date="2022-02" db="EMBL/GenBank/DDBJ databases">
        <title>Paenibacillus sp. MBLB1776 Whole Genome Shotgun Sequencing.</title>
        <authorList>
            <person name="Hwang C.Y."/>
            <person name="Cho E.-S."/>
            <person name="Seo M.-J."/>
        </authorList>
    </citation>
    <scope>NUCLEOTIDE SEQUENCE [LARGE SCALE GENOMIC DNA]</scope>
    <source>
        <strain evidence="9 10">MBLB1776</strain>
    </source>
</reference>
<dbReference type="PANTHER" id="PTHR34108:SF1">
    <property type="entry name" value="SEPTUM SITE-DETERMINING PROTEIN MINC"/>
    <property type="match status" value="1"/>
</dbReference>
<dbReference type="InterPro" id="IPR005526">
    <property type="entry name" value="Septum_form_inhib_MinC_C"/>
</dbReference>
<keyword evidence="3 6" id="KW-0717">Septation</keyword>
<accession>A0AA96RJ88</accession>
<dbReference type="InterPro" id="IPR013033">
    <property type="entry name" value="MinC"/>
</dbReference>
<comment type="similarity">
    <text evidence="1 6">Belongs to the MinC family.</text>
</comment>
<evidence type="ECO:0000256" key="6">
    <source>
        <dbReference type="HAMAP-Rule" id="MF_00267"/>
    </source>
</evidence>
<dbReference type="GO" id="GO:0000902">
    <property type="term" value="P:cell morphogenesis"/>
    <property type="evidence" value="ECO:0007669"/>
    <property type="project" value="InterPro"/>
</dbReference>
<evidence type="ECO:0000256" key="5">
    <source>
        <dbReference type="ARBA" id="ARBA00046874"/>
    </source>
</evidence>
<evidence type="ECO:0000313" key="9">
    <source>
        <dbReference type="EMBL" id="WNQ12974.1"/>
    </source>
</evidence>
<comment type="function">
    <text evidence="6">Cell division inhibitor that blocks the formation of polar Z ring septums. Rapidly oscillates between the poles of the cell to destabilize FtsZ filaments that have formed before they mature into polar Z rings. Prevents FtsZ polymerization.</text>
</comment>